<dbReference type="EMBL" id="VLLC01000014">
    <property type="protein sequence ID" value="TWI71241.1"/>
    <property type="molecule type" value="Genomic_DNA"/>
</dbReference>
<dbReference type="Proteomes" id="UP000318307">
    <property type="component" value="Unassembled WGS sequence"/>
</dbReference>
<dbReference type="RefSeq" id="WP_186443056.1">
    <property type="nucleotide sequence ID" value="NZ_VLLC01000014.1"/>
</dbReference>
<dbReference type="NCBIfam" id="TIGR02757">
    <property type="entry name" value="TIGR02757 family protein"/>
    <property type="match status" value="1"/>
</dbReference>
<sequence>MLFTRDILEAIYDRYTHRAFVHPDPLETLYAFENQRDIEVAALMAAALAYGRVEQILKTLEGFFFLTGPHPAAWLMEMNPSGLETAFRNFRHRFAKGSHMVGFLCGVQSVLHRHGSLRAVFALKDRGGDIEEGLQGFVDEILKYAPLDPGHLLSRPEKGSACKRLHLFLRWMVRKDAVDTGLWEDVGAQRLLVPLDVHMHRMARLAKMTDRTSGDIKTTREITRAFARFAPEDPVRYDFALTRAGILEKKDPAAFLADFIP</sequence>
<gene>
    <name evidence="1" type="ORF">LZ24_02041</name>
</gene>
<reference evidence="1 2" key="1">
    <citation type="submission" date="2019-07" db="EMBL/GenBank/DDBJ databases">
        <title>Genome sequencing of 100 strains of the haloalkaliphilic chemolithoautotrophic sulfur-oxidizing bacterium Thioalkalivibrio.</title>
        <authorList>
            <person name="Muyzer G."/>
        </authorList>
    </citation>
    <scope>NUCLEOTIDE SEQUENCE [LARGE SCALE GENOMIC DNA]</scope>
    <source>
        <strain evidence="1 2">ASO4-4</strain>
    </source>
</reference>
<dbReference type="InterPro" id="IPR014127">
    <property type="entry name" value="CHP02757"/>
</dbReference>
<organism evidence="1 2">
    <name type="scientific">Desulfobotulus alkaliphilus</name>
    <dbReference type="NCBI Taxonomy" id="622671"/>
    <lineage>
        <taxon>Bacteria</taxon>
        <taxon>Pseudomonadati</taxon>
        <taxon>Thermodesulfobacteriota</taxon>
        <taxon>Desulfobacteria</taxon>
        <taxon>Desulfobacterales</taxon>
        <taxon>Desulfobacteraceae</taxon>
        <taxon>Desulfobotulus</taxon>
    </lineage>
</organism>
<proteinExistence type="predicted"/>
<protein>
    <submittedName>
        <fullName evidence="1">Uncharacterized protein (TIGR02757 family)</fullName>
    </submittedName>
</protein>
<name>A0A562RQ43_9BACT</name>
<keyword evidence="2" id="KW-1185">Reference proteome</keyword>
<dbReference type="AlphaFoldDB" id="A0A562RQ43"/>
<evidence type="ECO:0000313" key="2">
    <source>
        <dbReference type="Proteomes" id="UP000318307"/>
    </source>
</evidence>
<comment type="caution">
    <text evidence="1">The sequence shown here is derived from an EMBL/GenBank/DDBJ whole genome shotgun (WGS) entry which is preliminary data.</text>
</comment>
<evidence type="ECO:0000313" key="1">
    <source>
        <dbReference type="EMBL" id="TWI71241.1"/>
    </source>
</evidence>
<dbReference type="Pfam" id="PF09674">
    <property type="entry name" value="DUF2400"/>
    <property type="match status" value="1"/>
</dbReference>
<accession>A0A562RQ43</accession>